<feature type="transmembrane region" description="Helical" evidence="7">
    <location>
        <begin position="85"/>
        <end position="113"/>
    </location>
</feature>
<dbReference type="STRING" id="1423774.FD31_GL000146"/>
<feature type="transmembrane region" description="Helical" evidence="7">
    <location>
        <begin position="244"/>
        <end position="270"/>
    </location>
</feature>
<comment type="caution">
    <text evidence="8">The sequence shown here is derived from an EMBL/GenBank/DDBJ whole genome shotgun (WGS) entry which is preliminary data.</text>
</comment>
<feature type="transmembrane region" description="Helical" evidence="7">
    <location>
        <begin position="359"/>
        <end position="376"/>
    </location>
</feature>
<evidence type="ECO:0000256" key="2">
    <source>
        <dbReference type="ARBA" id="ARBA00022448"/>
    </source>
</evidence>
<dbReference type="PANTHER" id="PTHR43823:SF3">
    <property type="entry name" value="MULTIDRUG EXPORT PROTEIN MEPA"/>
    <property type="match status" value="1"/>
</dbReference>
<protein>
    <submittedName>
        <fullName evidence="8">MOP MATE family multidrug-resistance efflux pump</fullName>
    </submittedName>
</protein>
<evidence type="ECO:0000313" key="9">
    <source>
        <dbReference type="Proteomes" id="UP000051302"/>
    </source>
</evidence>
<keyword evidence="6 7" id="KW-0472">Membrane</keyword>
<dbReference type="Pfam" id="PF01554">
    <property type="entry name" value="MatE"/>
    <property type="match status" value="2"/>
</dbReference>
<keyword evidence="3" id="KW-1003">Cell membrane</keyword>
<feature type="transmembrane region" description="Helical" evidence="7">
    <location>
        <begin position="13"/>
        <end position="35"/>
    </location>
</feature>
<name>A0A0R1WLB4_9LACO</name>
<feature type="transmembrane region" description="Helical" evidence="7">
    <location>
        <begin position="120"/>
        <end position="144"/>
    </location>
</feature>
<feature type="transmembrane region" description="Helical" evidence="7">
    <location>
        <begin position="56"/>
        <end position="79"/>
    </location>
</feature>
<proteinExistence type="predicted"/>
<dbReference type="GO" id="GO:0015297">
    <property type="term" value="F:antiporter activity"/>
    <property type="evidence" value="ECO:0007669"/>
    <property type="project" value="InterPro"/>
</dbReference>
<gene>
    <name evidence="8" type="ORF">FD31_GL000146</name>
</gene>
<sequence>MFIGHIPVIGTDALAGVGICGPIIAVLYAFCYLVGQGGTPIMAMALGAGNSKKAEAVIANCFRLLIGIGLGLTIIFLLLREKLLWWFGASAAIYPYAKTFLTIYLCGTVFALLSGGMNSFLIAQGHAGLGVGTVLTGTVLNILLDPLLIFGLHLGVAGAAIATIISQAISAGFAMICLKKMPLEAKLHWGKIDLNLCRKILRLGLAPFLTYALDSGLLILLNTVLQRTGGPTEGNMLVTCATIIQSYMLLITSPLSGITMGCQGIVSFNLGAKQYDRVKKALWSVFAVCFAFCSLMLIVSLTATPLFVRLFTPDKALLARSIPYIKLYSAGVLFMAVQWTVTDMSIAMEQTKIALSCSLLRKGLYVLGVLLFPILFQPDMAFAAQPFCDVIAAIVSGIVFLRVVPKYLYQ</sequence>
<dbReference type="InterPro" id="IPR051327">
    <property type="entry name" value="MATE_MepA_subfamily"/>
</dbReference>
<dbReference type="GO" id="GO:0042910">
    <property type="term" value="F:xenobiotic transmembrane transporter activity"/>
    <property type="evidence" value="ECO:0007669"/>
    <property type="project" value="InterPro"/>
</dbReference>
<dbReference type="GO" id="GO:0005886">
    <property type="term" value="C:plasma membrane"/>
    <property type="evidence" value="ECO:0007669"/>
    <property type="project" value="UniProtKB-SubCell"/>
</dbReference>
<organism evidence="8 9">
    <name type="scientific">Companilactobacillus nantensis DSM 16982</name>
    <dbReference type="NCBI Taxonomy" id="1423774"/>
    <lineage>
        <taxon>Bacteria</taxon>
        <taxon>Bacillati</taxon>
        <taxon>Bacillota</taxon>
        <taxon>Bacilli</taxon>
        <taxon>Lactobacillales</taxon>
        <taxon>Lactobacillaceae</taxon>
        <taxon>Companilactobacillus</taxon>
    </lineage>
</organism>
<dbReference type="PIRSF" id="PIRSF006603">
    <property type="entry name" value="DinF"/>
    <property type="match status" value="1"/>
</dbReference>
<dbReference type="PATRIC" id="fig|1423774.3.peg.149"/>
<feature type="transmembrane region" description="Helical" evidence="7">
    <location>
        <begin position="150"/>
        <end position="178"/>
    </location>
</feature>
<comment type="subcellular location">
    <subcellularLocation>
        <location evidence="1">Cell membrane</location>
        <topology evidence="1">Multi-pass membrane protein</topology>
    </subcellularLocation>
</comment>
<feature type="transmembrane region" description="Helical" evidence="7">
    <location>
        <begin position="282"/>
        <end position="307"/>
    </location>
</feature>
<dbReference type="InterPro" id="IPR002528">
    <property type="entry name" value="MATE_fam"/>
</dbReference>
<dbReference type="AlphaFoldDB" id="A0A0R1WLB4"/>
<evidence type="ECO:0000313" key="8">
    <source>
        <dbReference type="EMBL" id="KRM18664.1"/>
    </source>
</evidence>
<dbReference type="PANTHER" id="PTHR43823">
    <property type="entry name" value="SPORULATION PROTEIN YKVU"/>
    <property type="match status" value="1"/>
</dbReference>
<evidence type="ECO:0000256" key="4">
    <source>
        <dbReference type="ARBA" id="ARBA00022692"/>
    </source>
</evidence>
<keyword evidence="2" id="KW-0813">Transport</keyword>
<feature type="transmembrane region" description="Helical" evidence="7">
    <location>
        <begin position="327"/>
        <end position="347"/>
    </location>
</feature>
<feature type="transmembrane region" description="Helical" evidence="7">
    <location>
        <begin position="199"/>
        <end position="224"/>
    </location>
</feature>
<dbReference type="EMBL" id="AZFV01000001">
    <property type="protein sequence ID" value="KRM18664.1"/>
    <property type="molecule type" value="Genomic_DNA"/>
</dbReference>
<dbReference type="InterPro" id="IPR048279">
    <property type="entry name" value="MdtK-like"/>
</dbReference>
<feature type="transmembrane region" description="Helical" evidence="7">
    <location>
        <begin position="382"/>
        <end position="404"/>
    </location>
</feature>
<evidence type="ECO:0000256" key="7">
    <source>
        <dbReference type="SAM" id="Phobius"/>
    </source>
</evidence>
<keyword evidence="9" id="KW-1185">Reference proteome</keyword>
<evidence type="ECO:0000256" key="6">
    <source>
        <dbReference type="ARBA" id="ARBA00023136"/>
    </source>
</evidence>
<dbReference type="Proteomes" id="UP000051302">
    <property type="component" value="Unassembled WGS sequence"/>
</dbReference>
<reference evidence="8 9" key="1">
    <citation type="journal article" date="2015" name="Genome Announc.">
        <title>Expanding the biotechnology potential of lactobacilli through comparative genomics of 213 strains and associated genera.</title>
        <authorList>
            <person name="Sun Z."/>
            <person name="Harris H.M."/>
            <person name="McCann A."/>
            <person name="Guo C."/>
            <person name="Argimon S."/>
            <person name="Zhang W."/>
            <person name="Yang X."/>
            <person name="Jeffery I.B."/>
            <person name="Cooney J.C."/>
            <person name="Kagawa T.F."/>
            <person name="Liu W."/>
            <person name="Song Y."/>
            <person name="Salvetti E."/>
            <person name="Wrobel A."/>
            <person name="Rasinkangas P."/>
            <person name="Parkhill J."/>
            <person name="Rea M.C."/>
            <person name="O'Sullivan O."/>
            <person name="Ritari J."/>
            <person name="Douillard F.P."/>
            <person name="Paul Ross R."/>
            <person name="Yang R."/>
            <person name="Briner A.E."/>
            <person name="Felis G.E."/>
            <person name="de Vos W.M."/>
            <person name="Barrangou R."/>
            <person name="Klaenhammer T.R."/>
            <person name="Caufield P.W."/>
            <person name="Cui Y."/>
            <person name="Zhang H."/>
            <person name="O'Toole P.W."/>
        </authorList>
    </citation>
    <scope>NUCLEOTIDE SEQUENCE [LARGE SCALE GENOMIC DNA]</scope>
    <source>
        <strain evidence="8 9">DSM 16982</strain>
    </source>
</reference>
<evidence type="ECO:0000256" key="1">
    <source>
        <dbReference type="ARBA" id="ARBA00004651"/>
    </source>
</evidence>
<keyword evidence="5 7" id="KW-1133">Transmembrane helix</keyword>
<evidence type="ECO:0000256" key="5">
    <source>
        <dbReference type="ARBA" id="ARBA00022989"/>
    </source>
</evidence>
<evidence type="ECO:0000256" key="3">
    <source>
        <dbReference type="ARBA" id="ARBA00022475"/>
    </source>
</evidence>
<keyword evidence="4 7" id="KW-0812">Transmembrane</keyword>
<accession>A0A0R1WLB4</accession>